<dbReference type="SUPFAM" id="SSF161084">
    <property type="entry name" value="MAPEG domain-like"/>
    <property type="match status" value="1"/>
</dbReference>
<reference evidence="6 7" key="1">
    <citation type="submission" date="2020-05" db="EMBL/GenBank/DDBJ databases">
        <title>Parvularcula mediterraneae sp. nov., isolated from polypropylene straw from shallow seawater of the seashore of Laganas in Zakynthos island, Greece.</title>
        <authorList>
            <person name="Szabo I."/>
            <person name="Al-Omari J."/>
            <person name="Rado J."/>
            <person name="Szerdahelyi G.S."/>
        </authorList>
    </citation>
    <scope>NUCLEOTIDE SEQUENCE [LARGE SCALE GENOMIC DNA]</scope>
    <source>
        <strain evidence="6 7">ZS-1/3</strain>
    </source>
</reference>
<keyword evidence="3 5" id="KW-1133">Transmembrane helix</keyword>
<name>A0A7Y3RLI7_9PROT</name>
<dbReference type="InterPro" id="IPR023352">
    <property type="entry name" value="MAPEG-like_dom_sf"/>
</dbReference>
<dbReference type="GO" id="GO:0016020">
    <property type="term" value="C:membrane"/>
    <property type="evidence" value="ECO:0007669"/>
    <property type="project" value="UniProtKB-SubCell"/>
</dbReference>
<dbReference type="InterPro" id="IPR001129">
    <property type="entry name" value="Membr-assoc_MAPEG"/>
</dbReference>
<feature type="transmembrane region" description="Helical" evidence="5">
    <location>
        <begin position="6"/>
        <end position="28"/>
    </location>
</feature>
<proteinExistence type="predicted"/>
<evidence type="ECO:0000313" key="7">
    <source>
        <dbReference type="Proteomes" id="UP000536835"/>
    </source>
</evidence>
<dbReference type="Gene3D" id="1.20.120.550">
    <property type="entry name" value="Membrane associated eicosanoid/glutathione metabolism-like domain"/>
    <property type="match status" value="1"/>
</dbReference>
<comment type="subcellular location">
    <subcellularLocation>
        <location evidence="1">Membrane</location>
    </subcellularLocation>
</comment>
<comment type="caution">
    <text evidence="6">The sequence shown here is derived from an EMBL/GenBank/DDBJ whole genome shotgun (WGS) entry which is preliminary data.</text>
</comment>
<sequence length="139" mass="15432">MEAILPPLFIQVALSLVILAGGALMRIVPSLNDKAMAREAAKGRKDVFTPQSKLWIDNLQNQFETPVLFYVAILLAIASRQPISDGFVTLAWVYVIARILHAAVHVTVNIVMVRLLIFLVSFVTLILMWVQLYGQLMGA</sequence>
<feature type="transmembrane region" description="Helical" evidence="5">
    <location>
        <begin position="115"/>
        <end position="134"/>
    </location>
</feature>
<dbReference type="Proteomes" id="UP000536835">
    <property type="component" value="Unassembled WGS sequence"/>
</dbReference>
<evidence type="ECO:0000256" key="3">
    <source>
        <dbReference type="ARBA" id="ARBA00022989"/>
    </source>
</evidence>
<dbReference type="RefSeq" id="WP_173198415.1">
    <property type="nucleotide sequence ID" value="NZ_JABFCX010000002.1"/>
</dbReference>
<accession>A0A7Y3RLI7</accession>
<keyword evidence="2 5" id="KW-0812">Transmembrane</keyword>
<evidence type="ECO:0000313" key="6">
    <source>
        <dbReference type="EMBL" id="NNU16306.1"/>
    </source>
</evidence>
<evidence type="ECO:0000256" key="5">
    <source>
        <dbReference type="SAM" id="Phobius"/>
    </source>
</evidence>
<dbReference type="EMBL" id="JABFCX010000002">
    <property type="protein sequence ID" value="NNU16306.1"/>
    <property type="molecule type" value="Genomic_DNA"/>
</dbReference>
<organism evidence="6 7">
    <name type="scientific">Parvularcula mediterranea</name>
    <dbReference type="NCBI Taxonomy" id="2732508"/>
    <lineage>
        <taxon>Bacteria</taxon>
        <taxon>Pseudomonadati</taxon>
        <taxon>Pseudomonadota</taxon>
        <taxon>Alphaproteobacteria</taxon>
        <taxon>Parvularculales</taxon>
        <taxon>Parvularculaceae</taxon>
        <taxon>Parvularcula</taxon>
    </lineage>
</organism>
<dbReference type="Pfam" id="PF01124">
    <property type="entry name" value="MAPEG"/>
    <property type="match status" value="1"/>
</dbReference>
<dbReference type="AlphaFoldDB" id="A0A7Y3RLI7"/>
<evidence type="ECO:0000256" key="2">
    <source>
        <dbReference type="ARBA" id="ARBA00022692"/>
    </source>
</evidence>
<evidence type="ECO:0000256" key="1">
    <source>
        <dbReference type="ARBA" id="ARBA00004370"/>
    </source>
</evidence>
<keyword evidence="7" id="KW-1185">Reference proteome</keyword>
<protein>
    <recommendedName>
        <fullName evidence="8">MAPEG family protein</fullName>
    </recommendedName>
</protein>
<feature type="transmembrane region" description="Helical" evidence="5">
    <location>
        <begin position="89"/>
        <end position="108"/>
    </location>
</feature>
<evidence type="ECO:0008006" key="8">
    <source>
        <dbReference type="Google" id="ProtNLM"/>
    </source>
</evidence>
<gene>
    <name evidence="6" type="ORF">HK107_08230</name>
</gene>
<evidence type="ECO:0000256" key="4">
    <source>
        <dbReference type="ARBA" id="ARBA00023136"/>
    </source>
</evidence>
<keyword evidence="4 5" id="KW-0472">Membrane</keyword>